<dbReference type="RefSeq" id="WP_188340300.1">
    <property type="nucleotide sequence ID" value="NZ_CP061281.1"/>
</dbReference>
<name>A0A7H1BFY3_9ACTN</name>
<evidence type="ECO:0008006" key="3">
    <source>
        <dbReference type="Google" id="ProtNLM"/>
    </source>
</evidence>
<dbReference type="AlphaFoldDB" id="A0A7H1BFY3"/>
<gene>
    <name evidence="1" type="ORF">IAG42_31225</name>
</gene>
<dbReference type="EMBL" id="CP061281">
    <property type="protein sequence ID" value="QNS07638.1"/>
    <property type="molecule type" value="Genomic_DNA"/>
</dbReference>
<reference evidence="1 2" key="1">
    <citation type="submission" date="2020-09" db="EMBL/GenBank/DDBJ databases">
        <title>A novel species.</title>
        <authorList>
            <person name="Gao J."/>
        </authorList>
    </citation>
    <scope>NUCLEOTIDE SEQUENCE [LARGE SCALE GENOMIC DNA]</scope>
    <source>
        <strain evidence="1 2">CRXT-Y-14</strain>
    </source>
</reference>
<proteinExistence type="predicted"/>
<organism evidence="1 2">
    <name type="scientific">Streptomyces xanthii</name>
    <dbReference type="NCBI Taxonomy" id="2768069"/>
    <lineage>
        <taxon>Bacteria</taxon>
        <taxon>Bacillati</taxon>
        <taxon>Actinomycetota</taxon>
        <taxon>Actinomycetes</taxon>
        <taxon>Kitasatosporales</taxon>
        <taxon>Streptomycetaceae</taxon>
        <taxon>Streptomyces</taxon>
    </lineage>
</organism>
<protein>
    <recommendedName>
        <fullName evidence="3">DUF1579 domain-containing protein</fullName>
    </recommendedName>
</protein>
<dbReference type="KEGG" id="sxn:IAG42_31225"/>
<accession>A0A7H1BFY3</accession>
<evidence type="ECO:0000313" key="2">
    <source>
        <dbReference type="Proteomes" id="UP000516428"/>
    </source>
</evidence>
<dbReference type="Proteomes" id="UP000516428">
    <property type="component" value="Chromosome"/>
</dbReference>
<sequence length="172" mass="19375">MNVSPPARDAMLDLLSADGPDPEHADALMLYGRLVGTWEISNRYRFPDGEWRTAAGEWRFGWALGGRVVQDVLHCPDFMGRYPGTTVRMYDVNTGLWTITWISPKLPSYFTQTGRSDGAGGMIQEGTDAEGRRSRWTFTDVTPTSFHWKGYSEGPDGELTFFQEMHATRTSL</sequence>
<keyword evidence="2" id="KW-1185">Reference proteome</keyword>
<evidence type="ECO:0000313" key="1">
    <source>
        <dbReference type="EMBL" id="QNS07638.1"/>
    </source>
</evidence>